<comment type="caution">
    <text evidence="1">The sequence shown here is derived from an EMBL/GenBank/DDBJ whole genome shotgun (WGS) entry which is preliminary data.</text>
</comment>
<dbReference type="Pfam" id="PF09865">
    <property type="entry name" value="DUF2092"/>
    <property type="match status" value="1"/>
</dbReference>
<gene>
    <name evidence="1" type="ORF">B1813_09360</name>
</gene>
<dbReference type="EMBL" id="MWIH01000005">
    <property type="protein sequence ID" value="OQO92400.1"/>
    <property type="molecule type" value="Genomic_DNA"/>
</dbReference>
<dbReference type="Gene3D" id="2.50.20.10">
    <property type="entry name" value="Lipoprotein localisation LolA/LolB/LppX"/>
    <property type="match status" value="1"/>
</dbReference>
<dbReference type="PANTHER" id="PTHR37507">
    <property type="entry name" value="SPORULATION PROTEIN YDCC"/>
    <property type="match status" value="1"/>
</dbReference>
<dbReference type="InterPro" id="IPR029046">
    <property type="entry name" value="LolA/LolB/LppX"/>
</dbReference>
<dbReference type="RefSeq" id="WP_081191466.1">
    <property type="nucleotide sequence ID" value="NZ_MWIH01000005.1"/>
</dbReference>
<protein>
    <recommendedName>
        <fullName evidence="3">Outer membrane lipoprotein-sorting protein</fullName>
    </recommendedName>
</protein>
<reference evidence="1 2" key="1">
    <citation type="submission" date="2017-02" db="EMBL/GenBank/DDBJ databases">
        <title>Draft genome of Saccharomonospora sp. 154.</title>
        <authorList>
            <person name="Alonso-Carmona G.S."/>
            <person name="De La Haba R."/>
            <person name="Vera-Gargallo B."/>
            <person name="Sandoval-Trujillo A.H."/>
            <person name="Ramirez-Duran N."/>
            <person name="Ventosa A."/>
        </authorList>
    </citation>
    <scope>NUCLEOTIDE SEQUENCE [LARGE SCALE GENOMIC DNA]</scope>
    <source>
        <strain evidence="1 2">LRS4.154</strain>
    </source>
</reference>
<sequence length="353" mass="36414">MKATNPRTRAVAIAVTGTAVGAVGLGVLAVPAGAGEAPELPEVEPQALVESVLRSEAPALAGTVAVNNDLGLPAVGGMPALSAESGRVFYDGEGRVRLGLDEDRGEQTLVNDGEQVWAYNSAEHSVATFALPGKDHAPEAGHGAPTDPAAAARTLVELARETSTVTVDGTATVADRAAYELVLTPKPDERTLLREVRVAVDAETRLPLRLAAHTHGTTEPVAEIGFTDLDLGPQPAELFEFTPPEGAEVTELDKREQQRSAAPEALAGLRTVGEGWDTVLVARVPGEARAQLSGGEGGDLLARVGTRVEGEYGSGFLVETNAVTALLTDDGRVAVGAVPEPVLAEALASRGDR</sequence>
<dbReference type="SUPFAM" id="SSF89392">
    <property type="entry name" value="Prokaryotic lipoproteins and lipoprotein localization factors"/>
    <property type="match status" value="1"/>
</dbReference>
<dbReference type="InterPro" id="IPR019207">
    <property type="entry name" value="DUF2092"/>
</dbReference>
<evidence type="ECO:0008006" key="3">
    <source>
        <dbReference type="Google" id="ProtNLM"/>
    </source>
</evidence>
<dbReference type="PANTHER" id="PTHR37507:SF2">
    <property type="entry name" value="SPORULATION PROTEIN YDCC"/>
    <property type="match status" value="1"/>
</dbReference>
<dbReference type="STRING" id="1962155.B1813_09360"/>
<keyword evidence="2" id="KW-1185">Reference proteome</keyword>
<dbReference type="AlphaFoldDB" id="A0A1V9A5T0"/>
<name>A0A1V9A5T0_SACPI</name>
<proteinExistence type="predicted"/>
<organism evidence="1 2">
    <name type="scientific">Saccharomonospora piscinae</name>
    <dbReference type="NCBI Taxonomy" id="687388"/>
    <lineage>
        <taxon>Bacteria</taxon>
        <taxon>Bacillati</taxon>
        <taxon>Actinomycetota</taxon>
        <taxon>Actinomycetes</taxon>
        <taxon>Pseudonocardiales</taxon>
        <taxon>Pseudonocardiaceae</taxon>
        <taxon>Saccharomonospora</taxon>
    </lineage>
</organism>
<evidence type="ECO:0000313" key="1">
    <source>
        <dbReference type="EMBL" id="OQO92400.1"/>
    </source>
</evidence>
<evidence type="ECO:0000313" key="2">
    <source>
        <dbReference type="Proteomes" id="UP000192591"/>
    </source>
</evidence>
<dbReference type="Proteomes" id="UP000192591">
    <property type="component" value="Unassembled WGS sequence"/>
</dbReference>
<accession>A0A1V9A5T0</accession>
<dbReference type="InterPro" id="IPR052944">
    <property type="entry name" value="Sporulation_related"/>
</dbReference>